<dbReference type="CDD" id="cd09233">
    <property type="entry name" value="ACE1-Sec16-like"/>
    <property type="match status" value="1"/>
</dbReference>
<evidence type="ECO:0000256" key="4">
    <source>
        <dbReference type="ARBA" id="ARBA00022824"/>
    </source>
</evidence>
<evidence type="ECO:0000313" key="12">
    <source>
        <dbReference type="Proteomes" id="UP000011958"/>
    </source>
</evidence>
<dbReference type="GO" id="GO:0012507">
    <property type="term" value="C:ER to Golgi transport vesicle membrane"/>
    <property type="evidence" value="ECO:0007669"/>
    <property type="project" value="TreeGrafter"/>
</dbReference>
<evidence type="ECO:0000256" key="7">
    <source>
        <dbReference type="RuleBase" id="RU364101"/>
    </source>
</evidence>
<dbReference type="OrthoDB" id="8918678at2759"/>
<dbReference type="GO" id="GO:0007030">
    <property type="term" value="P:Golgi organization"/>
    <property type="evidence" value="ECO:0007669"/>
    <property type="project" value="TreeGrafter"/>
</dbReference>
<proteinExistence type="inferred from homology"/>
<evidence type="ECO:0000313" key="11">
    <source>
        <dbReference type="EMBL" id="EMR09184.1"/>
    </source>
</evidence>
<dbReference type="GO" id="GO:0016192">
    <property type="term" value="P:vesicle-mediated transport"/>
    <property type="evidence" value="ECO:0007669"/>
    <property type="project" value="UniProtKB-KW"/>
</dbReference>
<dbReference type="Proteomes" id="UP000011958">
    <property type="component" value="Unassembled WGS sequence"/>
</dbReference>
<dbReference type="Pfam" id="PF12932">
    <property type="entry name" value="Sec16"/>
    <property type="match status" value="1"/>
</dbReference>
<keyword evidence="7" id="KW-0472">Membrane</keyword>
<dbReference type="GO" id="GO:0005789">
    <property type="term" value="C:endoplasmic reticulum membrane"/>
    <property type="evidence" value="ECO:0007669"/>
    <property type="project" value="UniProtKB-SubCell"/>
</dbReference>
<dbReference type="InterPro" id="IPR024340">
    <property type="entry name" value="Sec16_CCD"/>
</dbReference>
<reference evidence="12" key="1">
    <citation type="journal article" date="2016" name="Nat. Commun.">
        <title>Genome analysis of three Pneumocystis species reveals adaptation mechanisms to life exclusively in mammalian hosts.</title>
        <authorList>
            <person name="Ma L."/>
            <person name="Chen Z."/>
            <person name="Huang D.W."/>
            <person name="Kutty G."/>
            <person name="Ishihara M."/>
            <person name="Wang H."/>
            <person name="Abouelleil A."/>
            <person name="Bishop L."/>
            <person name="Davey E."/>
            <person name="Deng R."/>
            <person name="Deng X."/>
            <person name="Fan L."/>
            <person name="Fantoni G."/>
            <person name="Fitzgerald M."/>
            <person name="Gogineni E."/>
            <person name="Goldberg J.M."/>
            <person name="Handley G."/>
            <person name="Hu X."/>
            <person name="Huber C."/>
            <person name="Jiao X."/>
            <person name="Jones K."/>
            <person name="Levin J.Z."/>
            <person name="Liu Y."/>
            <person name="Macdonald P."/>
            <person name="Melnikov A."/>
            <person name="Raley C."/>
            <person name="Sassi M."/>
            <person name="Sherman B.T."/>
            <person name="Song X."/>
            <person name="Sykes S."/>
            <person name="Tran B."/>
            <person name="Walsh L."/>
            <person name="Xia Y."/>
            <person name="Yang J."/>
            <person name="Young S."/>
            <person name="Zeng Q."/>
            <person name="Zheng X."/>
            <person name="Stephens R."/>
            <person name="Nusbaum C."/>
            <person name="Birren B.W."/>
            <person name="Azadi P."/>
            <person name="Lempicki R.A."/>
            <person name="Cuomo C.A."/>
            <person name="Kovacs J.A."/>
        </authorList>
    </citation>
    <scope>NUCLEOTIDE SEQUENCE [LARGE SCALE GENOMIC DNA]</scope>
    <source>
        <strain evidence="12">B123</strain>
    </source>
</reference>
<dbReference type="STRING" id="1069680.M7PFE7"/>
<dbReference type="RefSeq" id="XP_007874534.1">
    <property type="nucleotide sequence ID" value="XM_007876343.1"/>
</dbReference>
<keyword evidence="7" id="KW-0072">Autophagy</keyword>
<name>M7PFE7_PNEMU</name>
<dbReference type="Pfam" id="PF12931">
    <property type="entry name" value="TPR_Sec16"/>
    <property type="match status" value="1"/>
</dbReference>
<dbReference type="OMA" id="RYCESIN"/>
<evidence type="ECO:0000256" key="5">
    <source>
        <dbReference type="ARBA" id="ARBA00022892"/>
    </source>
</evidence>
<evidence type="ECO:0000256" key="1">
    <source>
        <dbReference type="ARBA" id="ARBA00004397"/>
    </source>
</evidence>
<evidence type="ECO:0000259" key="10">
    <source>
        <dbReference type="Pfam" id="PF12932"/>
    </source>
</evidence>
<protein>
    <recommendedName>
        <fullName evidence="7">Protein transport protein sec16</fullName>
    </recommendedName>
</protein>
<keyword evidence="5 7" id="KW-0931">ER-Golgi transport</keyword>
<keyword evidence="12" id="KW-1185">Reference proteome</keyword>
<comment type="similarity">
    <text evidence="2 7">Belongs to the SEC16 family.</text>
</comment>
<dbReference type="PANTHER" id="PTHR13402">
    <property type="entry name" value="RGPR-RELATED"/>
    <property type="match status" value="1"/>
</dbReference>
<dbReference type="eggNOG" id="KOG1913">
    <property type="taxonomic scope" value="Eukaryota"/>
</dbReference>
<evidence type="ECO:0000259" key="9">
    <source>
        <dbReference type="Pfam" id="PF12931"/>
    </source>
</evidence>
<feature type="domain" description="Sec16 central conserved" evidence="10">
    <location>
        <begin position="834"/>
        <end position="949"/>
    </location>
</feature>
<dbReference type="PANTHER" id="PTHR13402:SF6">
    <property type="entry name" value="SECRETORY 16, ISOFORM I"/>
    <property type="match status" value="1"/>
</dbReference>
<keyword evidence="4 7" id="KW-0256">Endoplasmic reticulum</keyword>
<comment type="caution">
    <text evidence="11">The sequence shown here is derived from an EMBL/GenBank/DDBJ whole genome shotgun (WGS) entry which is preliminary data.</text>
</comment>
<dbReference type="InterPro" id="IPR024298">
    <property type="entry name" value="Sec16_Sec23-bd"/>
</dbReference>
<accession>M7PFE7</accession>
<keyword evidence="7" id="KW-0653">Protein transport</keyword>
<comment type="function">
    <text evidence="6 7">Involved in the initiation of assembly of the COPII coat required for the formation of transport vesicles from the endoplasmic reticulum (ER) and the selection of cargo molecules. Also involved in autophagy.</text>
</comment>
<keyword evidence="3 7" id="KW-0813">Transport</keyword>
<dbReference type="EMBL" id="AFWA02000011">
    <property type="protein sequence ID" value="EMR09184.1"/>
    <property type="molecule type" value="Genomic_DNA"/>
</dbReference>
<dbReference type="HOGENOM" id="CLU_241606_0_0_1"/>
<evidence type="ECO:0000256" key="2">
    <source>
        <dbReference type="ARBA" id="ARBA00005927"/>
    </source>
</evidence>
<feature type="region of interest" description="Disordered" evidence="8">
    <location>
        <begin position="1499"/>
        <end position="1519"/>
    </location>
</feature>
<evidence type="ECO:0000256" key="8">
    <source>
        <dbReference type="SAM" id="MobiDB-lite"/>
    </source>
</evidence>
<dbReference type="GO" id="GO:0070971">
    <property type="term" value="C:endoplasmic reticulum exit site"/>
    <property type="evidence" value="ECO:0007669"/>
    <property type="project" value="TreeGrafter"/>
</dbReference>
<dbReference type="GeneID" id="19896216"/>
<evidence type="ECO:0000256" key="3">
    <source>
        <dbReference type="ARBA" id="ARBA00022448"/>
    </source>
</evidence>
<dbReference type="GO" id="GO:0006914">
    <property type="term" value="P:autophagy"/>
    <property type="evidence" value="ECO:0007669"/>
    <property type="project" value="UniProtKB-KW"/>
</dbReference>
<dbReference type="GO" id="GO:0015031">
    <property type="term" value="P:protein transport"/>
    <property type="evidence" value="ECO:0007669"/>
    <property type="project" value="UniProtKB-KW"/>
</dbReference>
<evidence type="ECO:0000256" key="6">
    <source>
        <dbReference type="ARBA" id="ARBA00024687"/>
    </source>
</evidence>
<dbReference type="Gene3D" id="1.25.40.1030">
    <property type="match status" value="1"/>
</dbReference>
<sequence>MKENIQNNKEPVKKRDLCNFPYPEKRNVDINKQWHTSDEYACLLNKMEFYEKSKILPQFMPQKLIENEHFDNFSNLSSINHLQSMNNNYNFCRKEIQTSKRFISDKIENKNGPKIQETIPKSSFKRQEDSRTIISPQKAYEFNSQSQINLEPIPVNPDEDFSKNGITEVFKKSNEKISTCMFEKDSISLKNFFLKQQEKEMTEDNKDNISPDLHTEFDYASTLFKTDDNDEYSFFKNTFDTLTVQDENIKDYENNNKNNNISSQVDYNDIWKTIGEDTDFLPDEVICTNNDITFDANDITLDTKTMPSNENMFFLPENSTESYVNQVSNMPYPYLNSHELDRSSSSKKPNLMSDTYHSNMHINNIQSYSSDTDFQADILSTNKTKNIFNQSSSEISSENNISLTHTRSQQCIYQQSYQPNNNYFSTINSENNEIATKSYISIKGGYLSPYDLPVQFIPKFRRLADPVSNKYADIQKHNNSSDYIQTNINTFEAKSSKSLQNMPIDENVTNNSKILCNETLLKDMNNEKDLLNYTSTNTSIPNANTYFMQQTSKTYKEKAEDKNKMFQDLPIEFSKKSKISNKTINKTYTNTQNTEFEIQRSNMQYTSTDQKNVNEIYYNSHETNQDVFSIINNKSSLSDTPFNINSLELNTKKIDMNNFSLSNIKNRQNIHNESHIQENALEQNEFSYSEAEVTKKINLYSQHSLESHYNPKKYLTVKENTQEPRNEKSINISQKFPSTSNYEPYTSTMQKNIQPPSNFPLDIDNSYLQSEKQDKSVASNIYTSFILPSQSMSSNIQNNNSMLDISENNSRRYNSDEKTRPIYHKDSFENPSYPILVWGFGGKIITIFPNRTYISNNSKYLYSNLSHTSGTLKISNIRSYFQNSELLDMTIPGPLFSISKNTNKARKKEAIKWMKEKIQSLELIKDDEKQEFFNEKILLWKIIYILLDNCFSSDQYESIHSILNLLQPNLQFPNKEPEFTITADFMNSSSNLDTNTQEISSYTVTRESLEQIKHYLLNGARNDAIQFCLDKKLWPHALLISNSIGKGVWKYVAKEFIRSEINVSNKSLQGLKFFYEALCEDDLDTGIPDSFFNGTVNIEPNKTKEFHKDYLDNWKETLVMILSNPSNKDSNIIHNLGKLLIKNNYIIPGHICFLLAKKDSVFSMLDIHNSDLILLGGDHINNPSSFYHDLDNIILNEILELYTALKSQSPFYGYAHLQAYKFYYATILADFGYISEAQRYCESINDIIKKFSKGSPFFHLLFIQQYQEFSSRLLTYESLNSMPSWFGKKMSKPKLDSFWGSIENKLSKFVAGETSSIESQEILNNDSKPFERFAEKISHSKIHSQTNLEALNTCTVGPYLIQNEFISQPNHQKKPIKTCQNNYELSHNSSITNFEDPNVFLKDKKYDHLSCYQPMPESYETSNQECYLENVQYYKEPIISENSSENILNKEVFKENDQIELSENDNPNYLESGNIQTNDFYNTKSELKDLSITQLNSEDSCNVESKSQSPGNSKDENANSSWFSKWWGKKEQSKEKKIYKAKLGEENSFVYDTELKKWINKKDNTSISEHVISLPPPPKKTELSHSTNSIAKELHYNESNEMSSSTIIPNIDSMNPQLSTKFKHKPVVSNDDALDDLLKMASEHSLTNGNTQTKTFPRKIKAKNTKNKYVDIINLNP</sequence>
<organism evidence="11 12">
    <name type="scientific">Pneumocystis murina (strain B123)</name>
    <name type="common">Mouse pneumocystis pneumonia agent</name>
    <name type="synonym">Pneumocystis carinii f. sp. muris</name>
    <dbReference type="NCBI Taxonomy" id="1069680"/>
    <lineage>
        <taxon>Eukaryota</taxon>
        <taxon>Fungi</taxon>
        <taxon>Dikarya</taxon>
        <taxon>Ascomycota</taxon>
        <taxon>Taphrinomycotina</taxon>
        <taxon>Pneumocystomycetes</taxon>
        <taxon>Pneumocystaceae</taxon>
        <taxon>Pneumocystis</taxon>
    </lineage>
</organism>
<feature type="domain" description="Sec16 Sec23-binding" evidence="9">
    <location>
        <begin position="1012"/>
        <end position="1313"/>
    </location>
</feature>
<comment type="subcellular location">
    <subcellularLocation>
        <location evidence="1">Endoplasmic reticulum membrane</location>
        <topology evidence="1">Peripheral membrane protein</topology>
        <orientation evidence="1">Cytoplasmic side</orientation>
    </subcellularLocation>
</comment>
<gene>
    <name evidence="11" type="ORF">PNEG_02524</name>
</gene>
<dbReference type="GO" id="GO:0070973">
    <property type="term" value="P:protein localization to endoplasmic reticulum exit site"/>
    <property type="evidence" value="ECO:0007669"/>
    <property type="project" value="TreeGrafter"/>
</dbReference>
<dbReference type="VEuPathDB" id="FungiDB:PNEG_02524"/>